<dbReference type="UniPathway" id="UPA00557">
    <property type="reaction ID" value="UER00614"/>
</dbReference>
<keyword evidence="15 19" id="KW-0472">Membrane</keyword>
<evidence type="ECO:0000256" key="17">
    <source>
        <dbReference type="ARBA" id="ARBA00023264"/>
    </source>
</evidence>
<accession>A0A0M2NGT2</accession>
<evidence type="ECO:0000256" key="9">
    <source>
        <dbReference type="ARBA" id="ARBA00022516"/>
    </source>
</evidence>
<comment type="caution">
    <text evidence="20">The sequence shown here is derived from an EMBL/GenBank/DDBJ whole genome shotgun (WGS) entry which is preliminary data.</text>
</comment>
<evidence type="ECO:0000256" key="12">
    <source>
        <dbReference type="ARBA" id="ARBA00022695"/>
    </source>
</evidence>
<dbReference type="EC" id="2.7.7.41" evidence="6 18"/>
<comment type="catalytic activity">
    <reaction evidence="1 18">
        <text>a 1,2-diacyl-sn-glycero-3-phosphate + CTP + H(+) = a CDP-1,2-diacyl-sn-glycerol + diphosphate</text>
        <dbReference type="Rhea" id="RHEA:16229"/>
        <dbReference type="ChEBI" id="CHEBI:15378"/>
        <dbReference type="ChEBI" id="CHEBI:33019"/>
        <dbReference type="ChEBI" id="CHEBI:37563"/>
        <dbReference type="ChEBI" id="CHEBI:58332"/>
        <dbReference type="ChEBI" id="CHEBI:58608"/>
        <dbReference type="EC" id="2.7.7.41"/>
    </reaction>
</comment>
<evidence type="ECO:0000256" key="3">
    <source>
        <dbReference type="ARBA" id="ARBA00005119"/>
    </source>
</evidence>
<evidence type="ECO:0000256" key="15">
    <source>
        <dbReference type="ARBA" id="ARBA00023136"/>
    </source>
</evidence>
<dbReference type="InterPro" id="IPR000374">
    <property type="entry name" value="PC_trans"/>
</dbReference>
<evidence type="ECO:0000256" key="11">
    <source>
        <dbReference type="ARBA" id="ARBA00022692"/>
    </source>
</evidence>
<dbReference type="AlphaFoldDB" id="A0A0M2NGT2"/>
<dbReference type="EMBL" id="LAYJ01000131">
    <property type="protein sequence ID" value="KKI49637.1"/>
    <property type="molecule type" value="Genomic_DNA"/>
</dbReference>
<feature type="transmembrane region" description="Helical" evidence="19">
    <location>
        <begin position="6"/>
        <end position="39"/>
    </location>
</feature>
<evidence type="ECO:0000256" key="14">
    <source>
        <dbReference type="ARBA" id="ARBA00023098"/>
    </source>
</evidence>
<keyword evidence="14" id="KW-0443">Lipid metabolism</keyword>
<evidence type="ECO:0000256" key="10">
    <source>
        <dbReference type="ARBA" id="ARBA00022679"/>
    </source>
</evidence>
<evidence type="ECO:0000256" key="16">
    <source>
        <dbReference type="ARBA" id="ARBA00023209"/>
    </source>
</evidence>
<comment type="similarity">
    <text evidence="5 18">Belongs to the CDS family.</text>
</comment>
<dbReference type="Pfam" id="PF01148">
    <property type="entry name" value="CTP_transf_1"/>
    <property type="match status" value="1"/>
</dbReference>
<comment type="pathway">
    <text evidence="4">Lipid metabolism.</text>
</comment>
<feature type="transmembrane region" description="Helical" evidence="19">
    <location>
        <begin position="158"/>
        <end position="181"/>
    </location>
</feature>
<keyword evidence="17" id="KW-1208">Phospholipid metabolism</keyword>
<evidence type="ECO:0000256" key="1">
    <source>
        <dbReference type="ARBA" id="ARBA00001698"/>
    </source>
</evidence>
<keyword evidence="10 18" id="KW-0808">Transferase</keyword>
<dbReference type="GO" id="GO:0016024">
    <property type="term" value="P:CDP-diacylglycerol biosynthetic process"/>
    <property type="evidence" value="ECO:0007669"/>
    <property type="project" value="UniProtKB-UniPathway"/>
</dbReference>
<proteinExistence type="inferred from homology"/>
<dbReference type="PATRIC" id="fig|270498.16.peg.638"/>
<evidence type="ECO:0000313" key="21">
    <source>
        <dbReference type="Proteomes" id="UP000034076"/>
    </source>
</evidence>
<reference evidence="20 21" key="1">
    <citation type="submission" date="2015-04" db="EMBL/GenBank/DDBJ databases">
        <title>Draft genome sequence of bacteremic isolate Catabacter hongkongensis type strain HKU16T.</title>
        <authorList>
            <person name="Lau S.K."/>
            <person name="Teng J.L."/>
            <person name="Huang Y."/>
            <person name="Curreem S.O."/>
            <person name="Tsui S.K."/>
            <person name="Woo P.C."/>
        </authorList>
    </citation>
    <scope>NUCLEOTIDE SEQUENCE [LARGE SCALE GENOMIC DNA]</scope>
    <source>
        <strain evidence="20 21">HKU16</strain>
    </source>
</reference>
<feature type="transmembrane region" description="Helical" evidence="19">
    <location>
        <begin position="51"/>
        <end position="71"/>
    </location>
</feature>
<keyword evidence="12 18" id="KW-0548">Nucleotidyltransferase</keyword>
<gene>
    <name evidence="20" type="ORF">CHK_2859</name>
</gene>
<keyword evidence="21" id="KW-1185">Reference proteome</keyword>
<dbReference type="PROSITE" id="PS01315">
    <property type="entry name" value="CDS"/>
    <property type="match status" value="1"/>
</dbReference>
<dbReference type="STRING" id="270498.CHK_2859"/>
<name>A0A0M2NGT2_9FIRM</name>
<evidence type="ECO:0000256" key="18">
    <source>
        <dbReference type="RuleBase" id="RU003938"/>
    </source>
</evidence>
<comment type="subcellular location">
    <subcellularLocation>
        <location evidence="2">Cell membrane</location>
        <topology evidence="2">Multi-pass membrane protein</topology>
    </subcellularLocation>
</comment>
<feature type="transmembrane region" description="Helical" evidence="19">
    <location>
        <begin position="201"/>
        <end position="222"/>
    </location>
</feature>
<evidence type="ECO:0000256" key="7">
    <source>
        <dbReference type="ARBA" id="ARBA00019373"/>
    </source>
</evidence>
<evidence type="ECO:0000313" key="20">
    <source>
        <dbReference type="EMBL" id="KKI49637.1"/>
    </source>
</evidence>
<dbReference type="GO" id="GO:0005886">
    <property type="term" value="C:plasma membrane"/>
    <property type="evidence" value="ECO:0007669"/>
    <property type="project" value="UniProtKB-SubCell"/>
</dbReference>
<dbReference type="Proteomes" id="UP000034076">
    <property type="component" value="Unassembled WGS sequence"/>
</dbReference>
<evidence type="ECO:0000256" key="13">
    <source>
        <dbReference type="ARBA" id="ARBA00022989"/>
    </source>
</evidence>
<evidence type="ECO:0000256" key="19">
    <source>
        <dbReference type="SAM" id="Phobius"/>
    </source>
</evidence>
<protein>
    <recommendedName>
        <fullName evidence="7 18">Phosphatidate cytidylyltransferase</fullName>
        <ecNumber evidence="6 18">2.7.7.41</ecNumber>
    </recommendedName>
</protein>
<dbReference type="PANTHER" id="PTHR46382">
    <property type="entry name" value="PHOSPHATIDATE CYTIDYLYLTRANSFERASE"/>
    <property type="match status" value="1"/>
</dbReference>
<dbReference type="GO" id="GO:0004605">
    <property type="term" value="F:phosphatidate cytidylyltransferase activity"/>
    <property type="evidence" value="ECO:0007669"/>
    <property type="project" value="UniProtKB-EC"/>
</dbReference>
<keyword evidence="13 19" id="KW-1133">Transmembrane helix</keyword>
<evidence type="ECO:0000256" key="5">
    <source>
        <dbReference type="ARBA" id="ARBA00010185"/>
    </source>
</evidence>
<dbReference type="RefSeq" id="WP_052740613.1">
    <property type="nucleotide sequence ID" value="NZ_CAUERS010000073.1"/>
</dbReference>
<dbReference type="PROSITE" id="PS51257">
    <property type="entry name" value="PROKAR_LIPOPROTEIN"/>
    <property type="match status" value="1"/>
</dbReference>
<organism evidence="20 21">
    <name type="scientific">Christensenella hongkongensis</name>
    <dbReference type="NCBI Taxonomy" id="270498"/>
    <lineage>
        <taxon>Bacteria</taxon>
        <taxon>Bacillati</taxon>
        <taxon>Bacillota</taxon>
        <taxon>Clostridia</taxon>
        <taxon>Christensenellales</taxon>
        <taxon>Christensenellaceae</taxon>
        <taxon>Christensenella</taxon>
    </lineage>
</organism>
<keyword evidence="11 18" id="KW-0812">Transmembrane</keyword>
<evidence type="ECO:0000256" key="2">
    <source>
        <dbReference type="ARBA" id="ARBA00004651"/>
    </source>
</evidence>
<keyword evidence="16" id="KW-0594">Phospholipid biosynthesis</keyword>
<dbReference type="OrthoDB" id="9799199at2"/>
<evidence type="ECO:0000256" key="4">
    <source>
        <dbReference type="ARBA" id="ARBA00005189"/>
    </source>
</evidence>
<evidence type="ECO:0000256" key="6">
    <source>
        <dbReference type="ARBA" id="ARBA00012487"/>
    </source>
</evidence>
<comment type="pathway">
    <text evidence="3 18">Phospholipid metabolism; CDP-diacylglycerol biosynthesis; CDP-diacylglycerol from sn-glycerol 3-phosphate: step 3/3.</text>
</comment>
<feature type="transmembrane region" description="Helical" evidence="19">
    <location>
        <begin position="83"/>
        <end position="106"/>
    </location>
</feature>
<keyword evidence="9" id="KW-0444">Lipid biosynthesis</keyword>
<feature type="transmembrane region" description="Helical" evidence="19">
    <location>
        <begin position="242"/>
        <end position="262"/>
    </location>
</feature>
<feature type="transmembrane region" description="Helical" evidence="19">
    <location>
        <begin position="118"/>
        <end position="138"/>
    </location>
</feature>
<sequence>MGKRILVAIPIVIIVALAVFLQGWVLAVFVAALACMCQYEIVRAMDSNGKPVVKTMSFIFTGILALLFLLTYQQNFEYYSFTWLTPTVVIALFVILIMATFIVAMFSKKHTIESVSNTIFTFVYPQMFFILFYFLILNVPAQQTGAEWFPGVMLTDRYIRTLILLLMVFLPAMFSDTVAYFIGKAFGKTKLCPSISPKKTVAGCVAGIVGGVIAAVLIWLIFDNMVYIAGHYIELQPFINYAISGAVLAIISQFGDLSASFIKRSLNIKDFGKILPGHGGIVDRMDSVLFCIPVVFLISTMMFI</sequence>
<dbReference type="PANTHER" id="PTHR46382:SF1">
    <property type="entry name" value="PHOSPHATIDATE CYTIDYLYLTRANSFERASE"/>
    <property type="match status" value="1"/>
</dbReference>
<evidence type="ECO:0000256" key="8">
    <source>
        <dbReference type="ARBA" id="ARBA00022475"/>
    </source>
</evidence>
<keyword evidence="8" id="KW-1003">Cell membrane</keyword>